<dbReference type="Pfam" id="PF08242">
    <property type="entry name" value="Methyltransf_12"/>
    <property type="match status" value="1"/>
</dbReference>
<dbReference type="Pfam" id="PF00109">
    <property type="entry name" value="ketoacyl-synt"/>
    <property type="match status" value="1"/>
</dbReference>
<keyword evidence="1" id="KW-0596">Phosphopantetheine</keyword>
<feature type="active site" description="Proton acceptor; for dehydratase activity" evidence="7">
    <location>
        <position position="934"/>
    </location>
</feature>
<keyword evidence="13" id="KW-1185">Reference proteome</keyword>
<dbReference type="InterPro" id="IPR013968">
    <property type="entry name" value="PKS_KR"/>
</dbReference>
<evidence type="ECO:0000256" key="5">
    <source>
        <dbReference type="ARBA" id="ARBA00023268"/>
    </source>
</evidence>
<evidence type="ECO:0000256" key="8">
    <source>
        <dbReference type="SAM" id="MobiDB-lite"/>
    </source>
</evidence>
<dbReference type="InterPro" id="IPR014043">
    <property type="entry name" value="Acyl_transferase_dom"/>
</dbReference>
<dbReference type="InterPro" id="IPR020806">
    <property type="entry name" value="PKS_PP-bd"/>
</dbReference>
<dbReference type="PROSITE" id="PS00012">
    <property type="entry name" value="PHOSPHOPANTETHEINE"/>
    <property type="match status" value="1"/>
</dbReference>
<dbReference type="SMART" id="SM00826">
    <property type="entry name" value="PKS_DH"/>
    <property type="match status" value="1"/>
</dbReference>
<dbReference type="GO" id="GO:0008270">
    <property type="term" value="F:zinc ion binding"/>
    <property type="evidence" value="ECO:0007669"/>
    <property type="project" value="InterPro"/>
</dbReference>
<dbReference type="CDD" id="cd02440">
    <property type="entry name" value="AdoMet_MTases"/>
    <property type="match status" value="1"/>
</dbReference>
<dbReference type="GO" id="GO:0004315">
    <property type="term" value="F:3-oxoacyl-[acyl-carrier-protein] synthase activity"/>
    <property type="evidence" value="ECO:0007669"/>
    <property type="project" value="InterPro"/>
</dbReference>
<evidence type="ECO:0000313" key="13">
    <source>
        <dbReference type="Proteomes" id="UP000198727"/>
    </source>
</evidence>
<dbReference type="GO" id="GO:0016491">
    <property type="term" value="F:oxidoreductase activity"/>
    <property type="evidence" value="ECO:0007669"/>
    <property type="project" value="InterPro"/>
</dbReference>
<dbReference type="Pfam" id="PF08659">
    <property type="entry name" value="KR"/>
    <property type="match status" value="1"/>
</dbReference>
<evidence type="ECO:0000256" key="6">
    <source>
        <dbReference type="ARBA" id="ARBA00023315"/>
    </source>
</evidence>
<gene>
    <name evidence="12" type="ORF">SAMN05421810_104153</name>
</gene>
<dbReference type="InterPro" id="IPR036736">
    <property type="entry name" value="ACP-like_sf"/>
</dbReference>
<dbReference type="SMART" id="SM00823">
    <property type="entry name" value="PKS_PP"/>
    <property type="match status" value="1"/>
</dbReference>
<feature type="domain" description="PKS/mFAS DH" evidence="11">
    <location>
        <begin position="892"/>
        <end position="1177"/>
    </location>
</feature>
<dbReference type="InterPro" id="IPR011032">
    <property type="entry name" value="GroES-like_sf"/>
</dbReference>
<dbReference type="InterPro" id="IPR036291">
    <property type="entry name" value="NAD(P)-bd_dom_sf"/>
</dbReference>
<dbReference type="SMART" id="SM00825">
    <property type="entry name" value="PKS_KS"/>
    <property type="match status" value="1"/>
</dbReference>
<dbReference type="Pfam" id="PF14765">
    <property type="entry name" value="PS-DH"/>
    <property type="match status" value="1"/>
</dbReference>
<dbReference type="SUPFAM" id="SSF53901">
    <property type="entry name" value="Thiolase-like"/>
    <property type="match status" value="1"/>
</dbReference>
<feature type="domain" description="Carrier" evidence="9">
    <location>
        <begin position="2395"/>
        <end position="2472"/>
    </location>
</feature>
<evidence type="ECO:0000259" key="11">
    <source>
        <dbReference type="PROSITE" id="PS52019"/>
    </source>
</evidence>
<dbReference type="Proteomes" id="UP000198727">
    <property type="component" value="Unassembled WGS sequence"/>
</dbReference>
<evidence type="ECO:0000256" key="3">
    <source>
        <dbReference type="ARBA" id="ARBA00022679"/>
    </source>
</evidence>
<dbReference type="InterPro" id="IPR020843">
    <property type="entry name" value="ER"/>
</dbReference>
<dbReference type="SUPFAM" id="SSF55048">
    <property type="entry name" value="Probable ACP-binding domain of malonyl-CoA ACP transacylase"/>
    <property type="match status" value="1"/>
</dbReference>
<keyword evidence="6" id="KW-0012">Acyltransferase</keyword>
<evidence type="ECO:0000313" key="12">
    <source>
        <dbReference type="EMBL" id="SFQ00002.1"/>
    </source>
</evidence>
<dbReference type="InterPro" id="IPR013149">
    <property type="entry name" value="ADH-like_C"/>
</dbReference>
<feature type="region of interest" description="Disordered" evidence="8">
    <location>
        <begin position="1021"/>
        <end position="1043"/>
    </location>
</feature>
<dbReference type="GO" id="GO:0031177">
    <property type="term" value="F:phosphopantetheine binding"/>
    <property type="evidence" value="ECO:0007669"/>
    <property type="project" value="InterPro"/>
</dbReference>
<feature type="active site" description="Proton donor; for dehydratase activity" evidence="7">
    <location>
        <position position="1095"/>
    </location>
</feature>
<dbReference type="FunFam" id="3.40.47.10:FF:000019">
    <property type="entry name" value="Polyketide synthase type I"/>
    <property type="match status" value="1"/>
</dbReference>
<dbReference type="SMART" id="SM00829">
    <property type="entry name" value="PKS_ER"/>
    <property type="match status" value="1"/>
</dbReference>
<dbReference type="Pfam" id="PF00698">
    <property type="entry name" value="Acyl_transf_1"/>
    <property type="match status" value="1"/>
</dbReference>
<dbReference type="SUPFAM" id="SSF50129">
    <property type="entry name" value="GroES-like"/>
    <property type="match status" value="1"/>
</dbReference>
<dbReference type="Gene3D" id="3.40.47.10">
    <property type="match status" value="1"/>
</dbReference>
<sequence length="2485" mass="262617">MTGLAATGAAREDVAAEGIAVVGVGCRLPGGISGLDGLWSALSEGRDLVSELPIDRFATERFVDPARRRRGKCYTSAAGVLTGFNLAEFDAKFFGVSPREASRMDPQQRLLLEMSVEAFDDAGIDPAGLTGSDTSVFVGISEVGYSFFQNANLSSVNAYTNSGCAASIAANRLSYFFDFHGPSMAIDTACSSSLVAVHQACRSLVDGTCRVALAAGVNVLLNPYSFVGFARASMLSPSGRCRPFSANADGYVRAEGGGVVVLKRLSDAVADGDRVHGVILGSGTNCDGRTRGLALPGARTQEALLRQVYAAAGVEPDEVGYFEAHGTGTPVGDPIECAAIGGALGRHRRKGQLLPVGSVKSNLGHLEPAAGMAGLLKALVVLRHHTVPPTLHVTPPNPEIDFTGWGLAPAVEAGPLSTDGRGVVGVNSFGFGGANAHVIVGAGPAPRPNGAPPAAMRLPVVVSARSPEALTVAAERMAEHLADATPVGFTDIAYTAARRRGHHPHRAVVLAGDGREAADRLRRVLDQPAAAVGRGRATARGRVAFVFSGNGAQWAGMGADLLATDAVFRSAVAAVDARLRPRLGWSVAAELAANAHDRMRRTEVAQPALFAVQVGVADLLRSWGVIPAVTVGHSAGEVAAAYVAGALDLDAACQVVAERSRAQAVTAGSGRMAAVGLPVDRAREVLARWPGLELAAINTGQDVTISGDAGELAALGEHLMAQGVFFRELDLDYPFHSRAMDPIVAPLRTVLADLAPTASRLPMASTVTGRWVSGAELDGDYWGRNVREPVLFGPAVQCLLGDGVDVFVEVGPHPVLGGYLRRLAGTVPELTAVVDTLTRTIGGAQALEATMAALIAAGVPVDWDRYFPKPGRVVELPPYPWQRERHWNGTPHSLLSAGGDGTIDHPLLGERMAVLEPTWQDVVEPVRVPWLADHRVGGAVVLPAAAYVEMALAAGRRVHDAPVEVTDLRITSALVLHRDDGQDVRLQFSLSEEDDVFRVASRTEDGAEWHVHATGRVRRLWRPQPLPAGPRDPGPPLPRRLSKKDFYGGAAEAGLDYGPAFQVLDELRVGEDHVLASYVHEASQTGYEVHPALLDATLQAGAPLLDSAAEGKAFLPVSIGTVRCWRQPAARGMVRVRSRARTERYARWDITVLDDQGIVALELRDVWLRRFDALDAPPVQRYVTVLRAAPYESGELAPAPVPAVDELLATPQGESARAVLEHVDSEVLRWTRQGCAHYAAAALAEFVPLGQEFDQDDLLAAGLSAKFAGLAELLLSAAQAQGFAHRTGDRRWRLTSAGDPSSVVRSLIEECPQHGPETALFGQVGNQLAGILRGQRDPGEMITVDCAALVERYHEVAPLGRATTLAILRLLSAVVNGWPEDHPLRVLEVGAGTGATSAALLPVLPPERTRYVVTDTSRALFPRARKRLERYDFVDFAVLDLDRDPADQGFPDATFDVIVASNTLHGTVDLERSVRSVSRLLTDGGLLLAGETHDPELVVLPFGVLDGFWRAADRDLRPTSGLLPRAAWPALLRRCGFGDVVQLGDEREPLRGAASVLVAARERRRPVEPVLPPTPLGTRWIVLAEDDTEVEFGAALAERLTDAGADEVRVAVPGAAPDGWPAVLDPDAASVRIVFLLSAGPALPGGTGRVVPDRLGRRAAILRDLAVAGDRLPDTSDTECWVVTRPSGALPAPERPEAPEDAAIWGAARSLANECPALGVRRLSLARVSDLGENADRLARELLTPSDEDEIVLTGGGRFVPRVVEAEPETAMVAVGETTPCSLQLHNPGLSYRLSWVPRSRPVVGPGEVAIAPRATALNYRDVLNAVGVLPPEAVHGTVSEAGLGFECAGVVTEVGAGVTELAPGDRVFGMAPAALGSPVVADARAVARIPDGLSFTEASTLPVAAITVHHGLGTLARLAPGEVLLVHGGAGGVGLAALQYARHRGATVIATAGSAAKRNLLRTLGVEHVFASRDLSFVDDVLRATGGRGVDVVLNSLAGEAAVRSLELLCPHGRFVELGKRDILENKRLSLRPLERNISLFCVDLSTGEPDHPLSNSPMSVVAELVAEDVFRPLPHTVYPAARVAEAVEFLRHSRHIGKVVVSFEADVPVELRPAPVRLDPSASYLVTGGLGGFGAATARWLAARGARNLALVSRRGPDAPEASGLVAELAAQGVTATAYAADVADVAAMRRVFDGVAATGCPLRGVVHAAMRLDDAPLGELTDDRFRTALVPKLRGAQVLDELTADKSLDFFLLFSSVSALVGQIGQGNYCAGNLATEALARNRRWRGLPGQAVEWGVLGEVGYAARTGMVDTLTSFGLDTLAPREVLAELERFLGTDLDVLTAGRMDWGRLRDALPALRAPRLARLLPPCDEGTGQDHADFAALLAEVGPEEAHVRVRQALVELLAGVLQIEADRIEPSSRLDQLGMDSLMGAELLVSIRARLGCDVPVMAAVRSRNVDDLARIVLARLVPGAADQDGEPRG</sequence>
<dbReference type="Gene3D" id="1.10.1200.10">
    <property type="entry name" value="ACP-like"/>
    <property type="match status" value="1"/>
</dbReference>
<dbReference type="SMART" id="SM00822">
    <property type="entry name" value="PKS_KR"/>
    <property type="match status" value="1"/>
</dbReference>
<dbReference type="FunFam" id="3.40.50.720:FF:000209">
    <property type="entry name" value="Polyketide synthase Pks12"/>
    <property type="match status" value="1"/>
</dbReference>
<evidence type="ECO:0000256" key="1">
    <source>
        <dbReference type="ARBA" id="ARBA00022450"/>
    </source>
</evidence>
<organism evidence="12 13">
    <name type="scientific">Amycolatopsis arida</name>
    <dbReference type="NCBI Taxonomy" id="587909"/>
    <lineage>
        <taxon>Bacteria</taxon>
        <taxon>Bacillati</taxon>
        <taxon>Actinomycetota</taxon>
        <taxon>Actinomycetes</taxon>
        <taxon>Pseudonocardiales</taxon>
        <taxon>Pseudonocardiaceae</taxon>
        <taxon>Amycolatopsis</taxon>
    </lineage>
</organism>
<dbReference type="Pfam" id="PF08240">
    <property type="entry name" value="ADH_N"/>
    <property type="match status" value="1"/>
</dbReference>
<dbReference type="Gene3D" id="3.30.70.3290">
    <property type="match status" value="1"/>
</dbReference>
<name>A0A1I5UXS7_9PSEU</name>
<dbReference type="PROSITE" id="PS01162">
    <property type="entry name" value="QOR_ZETA_CRYSTAL"/>
    <property type="match status" value="1"/>
</dbReference>
<dbReference type="PANTHER" id="PTHR43775:SF37">
    <property type="entry name" value="SI:DKEY-61P9.11"/>
    <property type="match status" value="1"/>
</dbReference>
<dbReference type="Gene3D" id="3.40.50.720">
    <property type="entry name" value="NAD(P)-binding Rossmann-like Domain"/>
    <property type="match status" value="2"/>
</dbReference>
<dbReference type="PANTHER" id="PTHR43775">
    <property type="entry name" value="FATTY ACID SYNTHASE"/>
    <property type="match status" value="1"/>
</dbReference>
<dbReference type="GO" id="GO:0006633">
    <property type="term" value="P:fatty acid biosynthetic process"/>
    <property type="evidence" value="ECO:0007669"/>
    <property type="project" value="InterPro"/>
</dbReference>
<dbReference type="RefSeq" id="WP_092530545.1">
    <property type="nucleotide sequence ID" value="NZ_FOWW01000004.1"/>
</dbReference>
<dbReference type="Gene3D" id="3.10.129.110">
    <property type="entry name" value="Polyketide synthase dehydratase"/>
    <property type="match status" value="1"/>
</dbReference>
<dbReference type="Gene3D" id="3.40.50.11460">
    <property type="match status" value="1"/>
</dbReference>
<dbReference type="InterPro" id="IPR014031">
    <property type="entry name" value="Ketoacyl_synth_C"/>
</dbReference>
<dbReference type="PROSITE" id="PS52019">
    <property type="entry name" value="PKS_MFAS_DH"/>
    <property type="match status" value="1"/>
</dbReference>
<dbReference type="OrthoDB" id="9778690at2"/>
<dbReference type="InterPro" id="IPR016039">
    <property type="entry name" value="Thiolase-like"/>
</dbReference>
<dbReference type="InterPro" id="IPR049900">
    <property type="entry name" value="PKS_mFAS_DH"/>
</dbReference>
<dbReference type="STRING" id="587909.SAMN05421810_104153"/>
<proteinExistence type="predicted"/>
<dbReference type="InterPro" id="IPR014030">
    <property type="entry name" value="Ketoacyl_synth_N"/>
</dbReference>
<dbReference type="SUPFAM" id="SSF51735">
    <property type="entry name" value="NAD(P)-binding Rossmann-fold domains"/>
    <property type="match status" value="3"/>
</dbReference>
<reference evidence="13" key="1">
    <citation type="submission" date="2016-10" db="EMBL/GenBank/DDBJ databases">
        <authorList>
            <person name="Varghese N."/>
            <person name="Submissions S."/>
        </authorList>
    </citation>
    <scope>NUCLEOTIDE SEQUENCE [LARGE SCALE GENOMIC DNA]</scope>
    <source>
        <strain evidence="13">CGMCC 4.5579</strain>
    </source>
</reference>
<dbReference type="EMBL" id="FOWW01000004">
    <property type="protein sequence ID" value="SFQ00002.1"/>
    <property type="molecule type" value="Genomic_DNA"/>
</dbReference>
<dbReference type="PROSITE" id="PS50075">
    <property type="entry name" value="CARRIER"/>
    <property type="match status" value="1"/>
</dbReference>
<feature type="region of interest" description="N-terminal hotdog fold" evidence="7">
    <location>
        <begin position="892"/>
        <end position="1024"/>
    </location>
</feature>
<dbReference type="Pfam" id="PF00550">
    <property type="entry name" value="PP-binding"/>
    <property type="match status" value="1"/>
</dbReference>
<feature type="region of interest" description="C-terminal hotdog fold" evidence="7">
    <location>
        <begin position="1038"/>
        <end position="1177"/>
    </location>
</feature>
<dbReference type="InterPro" id="IPR029063">
    <property type="entry name" value="SAM-dependent_MTases_sf"/>
</dbReference>
<keyword evidence="3 12" id="KW-0808">Transferase</keyword>
<dbReference type="InterPro" id="IPR013154">
    <property type="entry name" value="ADH-like_N"/>
</dbReference>
<dbReference type="InterPro" id="IPR020841">
    <property type="entry name" value="PKS_Beta-ketoAc_synthase_dom"/>
</dbReference>
<keyword evidence="5" id="KW-0511">Multifunctional enzyme</keyword>
<dbReference type="Pfam" id="PF02801">
    <property type="entry name" value="Ketoacyl-synt_C"/>
    <property type="match status" value="1"/>
</dbReference>
<dbReference type="InterPro" id="IPR018201">
    <property type="entry name" value="Ketoacyl_synth_AS"/>
</dbReference>
<dbReference type="SUPFAM" id="SSF47336">
    <property type="entry name" value="ACP-like"/>
    <property type="match status" value="1"/>
</dbReference>
<evidence type="ECO:0000259" key="10">
    <source>
        <dbReference type="PROSITE" id="PS52004"/>
    </source>
</evidence>
<dbReference type="InterPro" id="IPR016035">
    <property type="entry name" value="Acyl_Trfase/lysoPLipase"/>
</dbReference>
<keyword evidence="4" id="KW-0521">NADP</keyword>
<evidence type="ECO:0000259" key="9">
    <source>
        <dbReference type="PROSITE" id="PS50075"/>
    </source>
</evidence>
<dbReference type="InterPro" id="IPR013217">
    <property type="entry name" value="Methyltransf_12"/>
</dbReference>
<dbReference type="InterPro" id="IPR050091">
    <property type="entry name" value="PKS_NRPS_Biosynth_Enz"/>
</dbReference>
<dbReference type="SMART" id="SM00827">
    <property type="entry name" value="PKS_AT"/>
    <property type="match status" value="1"/>
</dbReference>
<evidence type="ECO:0000256" key="2">
    <source>
        <dbReference type="ARBA" id="ARBA00022553"/>
    </source>
</evidence>
<dbReference type="InterPro" id="IPR006162">
    <property type="entry name" value="Ppantetheine_attach_site"/>
</dbReference>
<dbReference type="InterPro" id="IPR001227">
    <property type="entry name" value="Ac_transferase_dom_sf"/>
</dbReference>
<dbReference type="SUPFAM" id="SSF53335">
    <property type="entry name" value="S-adenosyl-L-methionine-dependent methyltransferases"/>
    <property type="match status" value="1"/>
</dbReference>
<dbReference type="Pfam" id="PF16197">
    <property type="entry name" value="KAsynt_C_assoc"/>
    <property type="match status" value="1"/>
</dbReference>
<dbReference type="CDD" id="cd05195">
    <property type="entry name" value="enoyl_red"/>
    <property type="match status" value="1"/>
</dbReference>
<dbReference type="InterPro" id="IPR032821">
    <property type="entry name" value="PKS_assoc"/>
</dbReference>
<dbReference type="InterPro" id="IPR057326">
    <property type="entry name" value="KR_dom"/>
</dbReference>
<dbReference type="Pfam" id="PF00107">
    <property type="entry name" value="ADH_zinc_N"/>
    <property type="match status" value="1"/>
</dbReference>
<dbReference type="InterPro" id="IPR049552">
    <property type="entry name" value="PKS_DH_N"/>
</dbReference>
<evidence type="ECO:0000256" key="4">
    <source>
        <dbReference type="ARBA" id="ARBA00022857"/>
    </source>
</evidence>
<dbReference type="CDD" id="cd00833">
    <property type="entry name" value="PKS"/>
    <property type="match status" value="1"/>
</dbReference>
<dbReference type="GO" id="GO:0004312">
    <property type="term" value="F:fatty acid synthase activity"/>
    <property type="evidence" value="ECO:0007669"/>
    <property type="project" value="TreeGrafter"/>
</dbReference>
<keyword evidence="2" id="KW-0597">Phosphoprotein</keyword>
<dbReference type="InterPro" id="IPR042104">
    <property type="entry name" value="PKS_dehydratase_sf"/>
</dbReference>
<dbReference type="Gene3D" id="3.40.50.150">
    <property type="entry name" value="Vaccinia Virus protein VP39"/>
    <property type="match status" value="1"/>
</dbReference>
<evidence type="ECO:0000256" key="7">
    <source>
        <dbReference type="PROSITE-ProRule" id="PRU01363"/>
    </source>
</evidence>
<dbReference type="InterPro" id="IPR016036">
    <property type="entry name" value="Malonyl_transacylase_ACP-bd"/>
</dbReference>
<dbReference type="PROSITE" id="PS52004">
    <property type="entry name" value="KS3_2"/>
    <property type="match status" value="1"/>
</dbReference>
<dbReference type="Gene3D" id="3.40.366.10">
    <property type="entry name" value="Malonyl-Coenzyme A Acyl Carrier Protein, domain 2"/>
    <property type="match status" value="1"/>
</dbReference>
<dbReference type="InterPro" id="IPR002364">
    <property type="entry name" value="Quin_OxRdtase/zeta-crystal_CS"/>
</dbReference>
<dbReference type="Pfam" id="PF21089">
    <property type="entry name" value="PKS_DH_N"/>
    <property type="match status" value="1"/>
</dbReference>
<dbReference type="InterPro" id="IPR020807">
    <property type="entry name" value="PKS_DH"/>
</dbReference>
<feature type="domain" description="Ketosynthase family 3 (KS3)" evidence="10">
    <location>
        <begin position="16"/>
        <end position="442"/>
    </location>
</feature>
<accession>A0A1I5UXS7</accession>
<feature type="compositionally biased region" description="Pro residues" evidence="8">
    <location>
        <begin position="1024"/>
        <end position="1038"/>
    </location>
</feature>
<dbReference type="Gene3D" id="3.90.180.10">
    <property type="entry name" value="Medium-chain alcohol dehydrogenases, catalytic domain"/>
    <property type="match status" value="1"/>
</dbReference>
<dbReference type="InterPro" id="IPR009081">
    <property type="entry name" value="PP-bd_ACP"/>
</dbReference>
<protein>
    <submittedName>
        <fullName evidence="12">Acyl transferase domain-containing protein</fullName>
    </submittedName>
</protein>
<dbReference type="InterPro" id="IPR049551">
    <property type="entry name" value="PKS_DH_C"/>
</dbReference>
<dbReference type="SUPFAM" id="SSF52151">
    <property type="entry name" value="FabD/lysophospholipase-like"/>
    <property type="match status" value="1"/>
</dbReference>
<dbReference type="PROSITE" id="PS00606">
    <property type="entry name" value="KS3_1"/>
    <property type="match status" value="1"/>
</dbReference>